<dbReference type="GO" id="GO:0006310">
    <property type="term" value="P:DNA recombination"/>
    <property type="evidence" value="ECO:0007669"/>
    <property type="project" value="UniProtKB-UniRule"/>
</dbReference>
<evidence type="ECO:0000256" key="1">
    <source>
        <dbReference type="ARBA" id="ARBA00022490"/>
    </source>
</evidence>
<dbReference type="InterPro" id="IPR003583">
    <property type="entry name" value="Hlx-hairpin-Hlx_DNA-bd_motif"/>
</dbReference>
<feature type="domain" description="Helix-hairpin-helix DNA-binding motif class 1" evidence="7">
    <location>
        <begin position="108"/>
        <end position="127"/>
    </location>
</feature>
<dbReference type="Gene3D" id="2.40.50.140">
    <property type="entry name" value="Nucleic acid-binding proteins"/>
    <property type="match status" value="1"/>
</dbReference>
<dbReference type="GO" id="GO:0005737">
    <property type="term" value="C:cytoplasm"/>
    <property type="evidence" value="ECO:0007669"/>
    <property type="project" value="UniProtKB-SubCell"/>
</dbReference>
<protein>
    <recommendedName>
        <fullName evidence="6">Holliday junction branch migration complex subunit RuvA</fullName>
    </recommendedName>
</protein>
<dbReference type="GO" id="GO:0016787">
    <property type="term" value="F:hydrolase activity"/>
    <property type="evidence" value="ECO:0007669"/>
    <property type="project" value="UniProtKB-KW"/>
</dbReference>
<evidence type="ECO:0000256" key="4">
    <source>
        <dbReference type="ARBA" id="ARBA00023172"/>
    </source>
</evidence>
<keyword evidence="5 6" id="KW-0234">DNA repair</keyword>
<dbReference type="CDD" id="cd14332">
    <property type="entry name" value="UBA_RuvA_C"/>
    <property type="match status" value="1"/>
</dbReference>
<evidence type="ECO:0000256" key="3">
    <source>
        <dbReference type="ARBA" id="ARBA00023125"/>
    </source>
</evidence>
<dbReference type="GO" id="GO:0048476">
    <property type="term" value="C:Holliday junction resolvase complex"/>
    <property type="evidence" value="ECO:0007669"/>
    <property type="project" value="UniProtKB-UniRule"/>
</dbReference>
<dbReference type="HAMAP" id="MF_00031">
    <property type="entry name" value="DNA_HJ_migration_RuvA"/>
    <property type="match status" value="1"/>
</dbReference>
<dbReference type="NCBIfam" id="TIGR00084">
    <property type="entry name" value="ruvA"/>
    <property type="match status" value="1"/>
</dbReference>
<dbReference type="Gene3D" id="1.10.8.10">
    <property type="entry name" value="DNA helicase RuvA subunit, C-terminal domain"/>
    <property type="match status" value="1"/>
</dbReference>
<dbReference type="Gene3D" id="1.10.150.20">
    <property type="entry name" value="5' to 3' exonuclease, C-terminal subdomain"/>
    <property type="match status" value="1"/>
</dbReference>
<dbReference type="InterPro" id="IPR036267">
    <property type="entry name" value="RuvA_C_sf"/>
</dbReference>
<dbReference type="InterPro" id="IPR010994">
    <property type="entry name" value="RuvA_2-like"/>
</dbReference>
<evidence type="ECO:0000256" key="2">
    <source>
        <dbReference type="ARBA" id="ARBA00022763"/>
    </source>
</evidence>
<organism evidence="8">
    <name type="scientific">Candidatus Electrothrix aestuarii</name>
    <dbReference type="NCBI Taxonomy" id="3062594"/>
    <lineage>
        <taxon>Bacteria</taxon>
        <taxon>Pseudomonadati</taxon>
        <taxon>Thermodesulfobacteriota</taxon>
        <taxon>Desulfobulbia</taxon>
        <taxon>Desulfobulbales</taxon>
        <taxon>Desulfobulbaceae</taxon>
        <taxon>Candidatus Electrothrix</taxon>
    </lineage>
</organism>
<keyword evidence="4 6" id="KW-0233">DNA recombination</keyword>
<gene>
    <name evidence="6 8" type="primary">ruvA</name>
    <name evidence="8" type="ORF">Q3M24_05025</name>
</gene>
<dbReference type="GO" id="GO:0009379">
    <property type="term" value="C:Holliday junction helicase complex"/>
    <property type="evidence" value="ECO:0007669"/>
    <property type="project" value="InterPro"/>
</dbReference>
<keyword evidence="8" id="KW-0378">Hydrolase</keyword>
<reference evidence="8" key="2">
    <citation type="submission" date="2024-06" db="EMBL/GenBank/DDBJ databases">
        <authorList>
            <person name="Plum-Jensen L.E."/>
            <person name="Schramm A."/>
            <person name="Marshall I.P.G."/>
        </authorList>
    </citation>
    <scope>NUCLEOTIDE SEQUENCE</scope>
    <source>
        <strain evidence="8">Rat1</strain>
    </source>
</reference>
<keyword evidence="1 6" id="KW-0963">Cytoplasm</keyword>
<comment type="function">
    <text evidence="6">The RuvA-RuvB-RuvC complex processes Holliday junction (HJ) DNA during genetic recombination and DNA repair, while the RuvA-RuvB complex plays an important role in the rescue of blocked DNA replication forks via replication fork reversal (RFR). RuvA specifically binds to HJ cruciform DNA, conferring on it an open structure. The RuvB hexamer acts as an ATP-dependent pump, pulling dsDNA into and through the RuvAB complex. HJ branch migration allows RuvC to scan DNA until it finds its consensus sequence, where it cleaves and resolves the cruciform DNA.</text>
</comment>
<dbReference type="SUPFAM" id="SSF50249">
    <property type="entry name" value="Nucleic acid-binding proteins"/>
    <property type="match status" value="1"/>
</dbReference>
<comment type="similarity">
    <text evidence="6">Belongs to the RuvA family.</text>
</comment>
<sequence>MIASLSGILQHKDPSLVILDVHGVGYEVLLSSRTYDKLPPTGEKTFLHILTHVREDAITLYGFTDMEQKKLFLLLTGVSGVGPKLALSILSGIEPAELCNAVNLKDLARLTALSGVGKKTAQRLCMELADKVGGFVGAETASAAGSGTGAPPRSEGFAMQDAASALVNLGYPQETAWQALRSVQQADPEAAAEMKVDELIRNALRSLA</sequence>
<comment type="subcellular location">
    <subcellularLocation>
        <location evidence="6">Cytoplasm</location>
    </subcellularLocation>
</comment>
<dbReference type="SMART" id="SM00278">
    <property type="entry name" value="HhH1"/>
    <property type="match status" value="2"/>
</dbReference>
<dbReference type="SUPFAM" id="SSF46929">
    <property type="entry name" value="DNA helicase RuvA subunit, C-terminal domain"/>
    <property type="match status" value="1"/>
</dbReference>
<dbReference type="Pfam" id="PF01330">
    <property type="entry name" value="RuvA_N"/>
    <property type="match status" value="1"/>
</dbReference>
<feature type="region of interest" description="Domain III" evidence="6">
    <location>
        <begin position="154"/>
        <end position="208"/>
    </location>
</feature>
<feature type="region of interest" description="Domain I" evidence="6">
    <location>
        <begin position="1"/>
        <end position="64"/>
    </location>
</feature>
<dbReference type="SUPFAM" id="SSF47781">
    <property type="entry name" value="RuvA domain 2-like"/>
    <property type="match status" value="1"/>
</dbReference>
<dbReference type="EMBL" id="CP159373">
    <property type="protein sequence ID" value="XCN74121.1"/>
    <property type="molecule type" value="Genomic_DNA"/>
</dbReference>
<comment type="subunit">
    <text evidence="6">Homotetramer. Forms an RuvA(8)-RuvB(12)-Holliday junction (HJ) complex. HJ DNA is sandwiched between 2 RuvA tetramers; dsDNA enters through RuvA and exits via RuvB. An RuvB hexamer assembles on each DNA strand where it exits the tetramer. Each RuvB hexamer is contacted by two RuvA subunits (via domain III) on 2 adjacent RuvB subunits; this complex drives branch migration. In the full resolvosome a probable DNA-RuvA(4)-RuvB(12)-RuvC(2) complex forms which resolves the HJ.</text>
</comment>
<dbReference type="Pfam" id="PF14520">
    <property type="entry name" value="HHH_5"/>
    <property type="match status" value="1"/>
</dbReference>
<dbReference type="KEGG" id="eaj:Q3M24_05025"/>
<evidence type="ECO:0000259" key="7">
    <source>
        <dbReference type="SMART" id="SM00278"/>
    </source>
</evidence>
<name>A0AAU8LX42_9BACT</name>
<keyword evidence="2 6" id="KW-0227">DNA damage</keyword>
<proteinExistence type="inferred from homology"/>
<dbReference type="Pfam" id="PF07499">
    <property type="entry name" value="RuvA_C"/>
    <property type="match status" value="1"/>
</dbReference>
<evidence type="ECO:0000256" key="5">
    <source>
        <dbReference type="ARBA" id="ARBA00023204"/>
    </source>
</evidence>
<evidence type="ECO:0000256" key="6">
    <source>
        <dbReference type="HAMAP-Rule" id="MF_00031"/>
    </source>
</evidence>
<evidence type="ECO:0000313" key="8">
    <source>
        <dbReference type="EMBL" id="XCN74121.1"/>
    </source>
</evidence>
<dbReference type="InterPro" id="IPR011114">
    <property type="entry name" value="RuvA_C"/>
</dbReference>
<dbReference type="InterPro" id="IPR000085">
    <property type="entry name" value="RuvA"/>
</dbReference>
<comment type="caution">
    <text evidence="6">Lacks conserved residue(s) required for the propagation of feature annotation.</text>
</comment>
<comment type="domain">
    <text evidence="6">Has three domains with a flexible linker between the domains II and III and assumes an 'L' shape. Domain III is highly mobile and contacts RuvB.</text>
</comment>
<keyword evidence="3 6" id="KW-0238">DNA-binding</keyword>
<accession>A0AAU8LX42</accession>
<dbReference type="GO" id="GO:0005524">
    <property type="term" value="F:ATP binding"/>
    <property type="evidence" value="ECO:0007669"/>
    <property type="project" value="InterPro"/>
</dbReference>
<dbReference type="GO" id="GO:0000400">
    <property type="term" value="F:four-way junction DNA binding"/>
    <property type="evidence" value="ECO:0007669"/>
    <property type="project" value="UniProtKB-UniRule"/>
</dbReference>
<dbReference type="InterPro" id="IPR012340">
    <property type="entry name" value="NA-bd_OB-fold"/>
</dbReference>
<reference evidence="8" key="1">
    <citation type="journal article" date="2024" name="Syst. Appl. Microbiol.">
        <title>First single-strain enrichments of Electrothrix cable bacteria, description of E. aestuarii sp. nov. and E. rattekaaiensis sp. nov., and proposal of a cable bacteria taxonomy following the rules of the SeqCode.</title>
        <authorList>
            <person name="Plum-Jensen L.E."/>
            <person name="Schramm A."/>
            <person name="Marshall I.P.G."/>
        </authorList>
    </citation>
    <scope>NUCLEOTIDE SEQUENCE</scope>
    <source>
        <strain evidence="8">Rat1</strain>
    </source>
</reference>
<feature type="domain" description="Helix-hairpin-helix DNA-binding motif class 1" evidence="7">
    <location>
        <begin position="73"/>
        <end position="92"/>
    </location>
</feature>
<dbReference type="AlphaFoldDB" id="A0AAU8LX42"/>
<dbReference type="InterPro" id="IPR013849">
    <property type="entry name" value="DNA_helicase_Holl-junc_RuvA_I"/>
</dbReference>
<dbReference type="GO" id="GO:0006281">
    <property type="term" value="P:DNA repair"/>
    <property type="evidence" value="ECO:0007669"/>
    <property type="project" value="UniProtKB-UniRule"/>
</dbReference>
<dbReference type="GO" id="GO:0009378">
    <property type="term" value="F:four-way junction helicase activity"/>
    <property type="evidence" value="ECO:0007669"/>
    <property type="project" value="InterPro"/>
</dbReference>